<organism evidence="9 10">
    <name type="scientific">Daucus carota subsp. sativus</name>
    <name type="common">Carrot</name>
    <dbReference type="NCBI Taxonomy" id="79200"/>
    <lineage>
        <taxon>Eukaryota</taxon>
        <taxon>Viridiplantae</taxon>
        <taxon>Streptophyta</taxon>
        <taxon>Embryophyta</taxon>
        <taxon>Tracheophyta</taxon>
        <taxon>Spermatophyta</taxon>
        <taxon>Magnoliopsida</taxon>
        <taxon>eudicotyledons</taxon>
        <taxon>Gunneridae</taxon>
        <taxon>Pentapetalae</taxon>
        <taxon>asterids</taxon>
        <taxon>campanulids</taxon>
        <taxon>Apiales</taxon>
        <taxon>Apiaceae</taxon>
        <taxon>Apioideae</taxon>
        <taxon>Scandiceae</taxon>
        <taxon>Daucinae</taxon>
        <taxon>Daucus</taxon>
        <taxon>Daucus sect. Daucus</taxon>
    </lineage>
</organism>
<dbReference type="PANTHER" id="PTHR48019">
    <property type="entry name" value="SERUM RESPONSE FACTOR HOMOLOG"/>
    <property type="match status" value="1"/>
</dbReference>
<sequence>MGRKKLEIKRIEDKCNRQVTFSKRRTGLLKKAKQLSILCDARVGVIIRSNRGKLYEFSHAPRCSSLDAILQKYHDVTSDDAKEATGVYEPKNSKYSRGNQANGDLLPRVQRYLAELDLDQFSVADLVQLEKELGTALVQTIAAKISANTRLMMEPIRTLQEKANLLKEENDVLAQQIAAMVKQNIAKKEKSEEVGSELCNLSDTETHHAPPGETLMLLG</sequence>
<dbReference type="PROSITE" id="PS50066">
    <property type="entry name" value="MADS_BOX_2"/>
    <property type="match status" value="1"/>
</dbReference>
<dbReference type="Pfam" id="PF01486">
    <property type="entry name" value="K-box"/>
    <property type="match status" value="1"/>
</dbReference>
<dbReference type="SUPFAM" id="SSF55455">
    <property type="entry name" value="SRF-like"/>
    <property type="match status" value="1"/>
</dbReference>
<evidence type="ECO:0000313" key="10">
    <source>
        <dbReference type="Proteomes" id="UP000077755"/>
    </source>
</evidence>
<gene>
    <name evidence="9" type="ORF">DCAR_0728348</name>
</gene>
<dbReference type="GO" id="GO:0005634">
    <property type="term" value="C:nucleus"/>
    <property type="evidence" value="ECO:0007669"/>
    <property type="project" value="UniProtKB-SubCell"/>
</dbReference>
<dbReference type="InterPro" id="IPR033896">
    <property type="entry name" value="MEF2-like_N"/>
</dbReference>
<keyword evidence="10" id="KW-1185">Reference proteome</keyword>
<reference evidence="9" key="1">
    <citation type="journal article" date="2016" name="Nat. Genet.">
        <title>A high-quality carrot genome assembly provides new insights into carotenoid accumulation and asterid genome evolution.</title>
        <authorList>
            <person name="Iorizzo M."/>
            <person name="Ellison S."/>
            <person name="Senalik D."/>
            <person name="Zeng P."/>
            <person name="Satapoomin P."/>
            <person name="Huang J."/>
            <person name="Bowman M."/>
            <person name="Iovene M."/>
            <person name="Sanseverino W."/>
            <person name="Cavagnaro P."/>
            <person name="Yildiz M."/>
            <person name="Macko-Podgorni A."/>
            <person name="Moranska E."/>
            <person name="Grzebelus E."/>
            <person name="Grzebelus D."/>
            <person name="Ashrafi H."/>
            <person name="Zheng Z."/>
            <person name="Cheng S."/>
            <person name="Spooner D."/>
            <person name="Van Deynze A."/>
            <person name="Simon P."/>
        </authorList>
    </citation>
    <scope>NUCLEOTIDE SEQUENCE</scope>
    <source>
        <tissue evidence="9">Leaf</tissue>
    </source>
</reference>
<evidence type="ECO:0000256" key="3">
    <source>
        <dbReference type="ARBA" id="ARBA00023125"/>
    </source>
</evidence>
<dbReference type="InterPro" id="IPR002100">
    <property type="entry name" value="TF_MADSbox"/>
</dbReference>
<dbReference type="Proteomes" id="UP000077755">
    <property type="component" value="Chromosome 7"/>
</dbReference>
<dbReference type="InterPro" id="IPR050142">
    <property type="entry name" value="MADS-box/MEF2_TF"/>
</dbReference>
<dbReference type="GO" id="GO:0045944">
    <property type="term" value="P:positive regulation of transcription by RNA polymerase II"/>
    <property type="evidence" value="ECO:0007669"/>
    <property type="project" value="InterPro"/>
</dbReference>
<keyword evidence="6" id="KW-0175">Coiled coil</keyword>
<evidence type="ECO:0000256" key="2">
    <source>
        <dbReference type="ARBA" id="ARBA00023015"/>
    </source>
</evidence>
<dbReference type="CDD" id="cd00265">
    <property type="entry name" value="MADS_MEF2_like"/>
    <property type="match status" value="1"/>
</dbReference>
<keyword evidence="3" id="KW-0238">DNA-binding</keyword>
<evidence type="ECO:0000256" key="6">
    <source>
        <dbReference type="SAM" id="Coils"/>
    </source>
</evidence>
<proteinExistence type="predicted"/>
<dbReference type="EMBL" id="CP093349">
    <property type="protein sequence ID" value="WOH08897.1"/>
    <property type="molecule type" value="Genomic_DNA"/>
</dbReference>
<protein>
    <recommendedName>
        <fullName evidence="11">MADS-box domain-containing protein</fullName>
    </recommendedName>
</protein>
<dbReference type="GO" id="GO:0046983">
    <property type="term" value="F:protein dimerization activity"/>
    <property type="evidence" value="ECO:0007669"/>
    <property type="project" value="InterPro"/>
</dbReference>
<dbReference type="PRINTS" id="PR00404">
    <property type="entry name" value="MADSDOMAIN"/>
</dbReference>
<dbReference type="PROSITE" id="PS00350">
    <property type="entry name" value="MADS_BOX_1"/>
    <property type="match status" value="1"/>
</dbReference>
<dbReference type="Pfam" id="PF00319">
    <property type="entry name" value="SRF-TF"/>
    <property type="match status" value="1"/>
</dbReference>
<evidence type="ECO:0000256" key="4">
    <source>
        <dbReference type="ARBA" id="ARBA00023163"/>
    </source>
</evidence>
<evidence type="ECO:0000313" key="9">
    <source>
        <dbReference type="EMBL" id="WOH08897.1"/>
    </source>
</evidence>
<evidence type="ECO:0000259" key="7">
    <source>
        <dbReference type="PROSITE" id="PS50066"/>
    </source>
</evidence>
<dbReference type="KEGG" id="dcr:108193513"/>
<dbReference type="InterPro" id="IPR002487">
    <property type="entry name" value="TF_Kbox"/>
</dbReference>
<evidence type="ECO:0000259" key="8">
    <source>
        <dbReference type="PROSITE" id="PS51297"/>
    </source>
</evidence>
<keyword evidence="5" id="KW-0539">Nucleus</keyword>
<feature type="coiled-coil region" evidence="6">
    <location>
        <begin position="156"/>
        <end position="183"/>
    </location>
</feature>
<keyword evidence="4" id="KW-0804">Transcription</keyword>
<accession>A0AAF0XKW1</accession>
<name>A0AAF0XKW1_DAUCS</name>
<evidence type="ECO:0000256" key="1">
    <source>
        <dbReference type="ARBA" id="ARBA00004123"/>
    </source>
</evidence>
<evidence type="ECO:0000256" key="5">
    <source>
        <dbReference type="ARBA" id="ARBA00023242"/>
    </source>
</evidence>
<dbReference type="GO" id="GO:0003700">
    <property type="term" value="F:DNA-binding transcription factor activity"/>
    <property type="evidence" value="ECO:0007669"/>
    <property type="project" value="InterPro"/>
</dbReference>
<dbReference type="SMART" id="SM00432">
    <property type="entry name" value="MADS"/>
    <property type="match status" value="1"/>
</dbReference>
<dbReference type="PROSITE" id="PS51297">
    <property type="entry name" value="K_BOX"/>
    <property type="match status" value="1"/>
</dbReference>
<feature type="domain" description="K-box" evidence="8">
    <location>
        <begin position="88"/>
        <end position="183"/>
    </location>
</feature>
<keyword evidence="2" id="KW-0805">Transcription regulation</keyword>
<dbReference type="GO" id="GO:0000977">
    <property type="term" value="F:RNA polymerase II transcription regulatory region sequence-specific DNA binding"/>
    <property type="evidence" value="ECO:0007669"/>
    <property type="project" value="InterPro"/>
</dbReference>
<dbReference type="InterPro" id="IPR036879">
    <property type="entry name" value="TF_MADSbox_sf"/>
</dbReference>
<dbReference type="Gene3D" id="3.40.1810.10">
    <property type="entry name" value="Transcription factor, MADS-box"/>
    <property type="match status" value="1"/>
</dbReference>
<dbReference type="AlphaFoldDB" id="A0AAF0XKW1"/>
<comment type="subcellular location">
    <subcellularLocation>
        <location evidence="1">Nucleus</location>
    </subcellularLocation>
</comment>
<reference evidence="9" key="2">
    <citation type="submission" date="2022-03" db="EMBL/GenBank/DDBJ databases">
        <title>Draft title - Genomic analysis of global carrot germplasm unveils the trajectory of domestication and the origin of high carotenoid orange carrot.</title>
        <authorList>
            <person name="Iorizzo M."/>
            <person name="Ellison S."/>
            <person name="Senalik D."/>
            <person name="Macko-Podgorni A."/>
            <person name="Grzebelus D."/>
            <person name="Bostan H."/>
            <person name="Rolling W."/>
            <person name="Curaba J."/>
            <person name="Simon P."/>
        </authorList>
    </citation>
    <scope>NUCLEOTIDE SEQUENCE</scope>
    <source>
        <tissue evidence="9">Leaf</tissue>
    </source>
</reference>
<evidence type="ECO:0008006" key="11">
    <source>
        <dbReference type="Google" id="ProtNLM"/>
    </source>
</evidence>
<feature type="domain" description="MADS-box" evidence="7">
    <location>
        <begin position="1"/>
        <end position="61"/>
    </location>
</feature>